<evidence type="ECO:0000313" key="2">
    <source>
        <dbReference type="Proteomes" id="UP000789901"/>
    </source>
</evidence>
<reference evidence="1 2" key="1">
    <citation type="submission" date="2021-06" db="EMBL/GenBank/DDBJ databases">
        <authorList>
            <person name="Kallberg Y."/>
            <person name="Tangrot J."/>
            <person name="Rosling A."/>
        </authorList>
    </citation>
    <scope>NUCLEOTIDE SEQUENCE [LARGE SCALE GENOMIC DNA]</scope>
    <source>
        <strain evidence="1 2">120-4 pot B 10/14</strain>
    </source>
</reference>
<sequence length="139" mass="16234">GNLDEWEFRCPKWSGGCGRLHALNVDELDGELDSIEPTHGYDYAEVVEMVREEWQEYYQQQYLQEIGESEEQEKQNNQQEKIKAGVKLEERQYEKEAGGFRPVGFYKQRQEIFVCGNCSKNLAGAKRHGRAKNRNNPVF</sequence>
<gene>
    <name evidence="1" type="ORF">GMARGA_LOCUS23528</name>
</gene>
<keyword evidence="2" id="KW-1185">Reference proteome</keyword>
<dbReference type="EMBL" id="CAJVQB010023898">
    <property type="protein sequence ID" value="CAG8802907.1"/>
    <property type="molecule type" value="Genomic_DNA"/>
</dbReference>
<name>A0ABN7VW15_GIGMA</name>
<feature type="non-terminal residue" evidence="1">
    <location>
        <position position="1"/>
    </location>
</feature>
<accession>A0ABN7VW15</accession>
<dbReference type="Proteomes" id="UP000789901">
    <property type="component" value="Unassembled WGS sequence"/>
</dbReference>
<proteinExistence type="predicted"/>
<protein>
    <submittedName>
        <fullName evidence="1">30396_t:CDS:1</fullName>
    </submittedName>
</protein>
<comment type="caution">
    <text evidence="1">The sequence shown here is derived from an EMBL/GenBank/DDBJ whole genome shotgun (WGS) entry which is preliminary data.</text>
</comment>
<organism evidence="1 2">
    <name type="scientific">Gigaspora margarita</name>
    <dbReference type="NCBI Taxonomy" id="4874"/>
    <lineage>
        <taxon>Eukaryota</taxon>
        <taxon>Fungi</taxon>
        <taxon>Fungi incertae sedis</taxon>
        <taxon>Mucoromycota</taxon>
        <taxon>Glomeromycotina</taxon>
        <taxon>Glomeromycetes</taxon>
        <taxon>Diversisporales</taxon>
        <taxon>Gigasporaceae</taxon>
        <taxon>Gigaspora</taxon>
    </lineage>
</organism>
<evidence type="ECO:0000313" key="1">
    <source>
        <dbReference type="EMBL" id="CAG8802907.1"/>
    </source>
</evidence>